<accession>A0A9N9F9X6</accession>
<dbReference type="Proteomes" id="UP000789572">
    <property type="component" value="Unassembled WGS sequence"/>
</dbReference>
<feature type="transmembrane region" description="Helical" evidence="2">
    <location>
        <begin position="224"/>
        <end position="249"/>
    </location>
</feature>
<dbReference type="EMBL" id="CAJVPJ010000389">
    <property type="protein sequence ID" value="CAG8519426.1"/>
    <property type="molecule type" value="Genomic_DNA"/>
</dbReference>
<keyword evidence="2" id="KW-1133">Transmembrane helix</keyword>
<keyword evidence="4" id="KW-1185">Reference proteome</keyword>
<keyword evidence="2" id="KW-0812">Transmembrane</keyword>
<feature type="transmembrane region" description="Helical" evidence="2">
    <location>
        <begin position="261"/>
        <end position="280"/>
    </location>
</feature>
<protein>
    <submittedName>
        <fullName evidence="3">7671_t:CDS:1</fullName>
    </submittedName>
</protein>
<feature type="transmembrane region" description="Helical" evidence="2">
    <location>
        <begin position="89"/>
        <end position="112"/>
    </location>
</feature>
<reference evidence="3" key="1">
    <citation type="submission" date="2021-06" db="EMBL/GenBank/DDBJ databases">
        <authorList>
            <person name="Kallberg Y."/>
            <person name="Tangrot J."/>
            <person name="Rosling A."/>
        </authorList>
    </citation>
    <scope>NUCLEOTIDE SEQUENCE</scope>
    <source>
        <strain evidence="3">IA702</strain>
    </source>
</reference>
<dbReference type="AlphaFoldDB" id="A0A9N9F9X6"/>
<feature type="region of interest" description="Disordered" evidence="1">
    <location>
        <begin position="191"/>
        <end position="210"/>
    </location>
</feature>
<evidence type="ECO:0000313" key="3">
    <source>
        <dbReference type="EMBL" id="CAG8519426.1"/>
    </source>
</evidence>
<feature type="transmembrane region" description="Helical" evidence="2">
    <location>
        <begin position="14"/>
        <end position="34"/>
    </location>
</feature>
<evidence type="ECO:0000256" key="2">
    <source>
        <dbReference type="SAM" id="Phobius"/>
    </source>
</evidence>
<sequence>MAIIFYKAKPNPMMFYFTLSSIALNVLTLLGFVYHFDWHTAPPALCYFQAIGVQFATLLTGICAFNFIIQVYRLLVLREHSEITNSSLISYYNGLMIAYPIIGTVIITLVAIKTNAIGVRDFKCDIVSPIWVRLLGYNGINLLVSIPGTYFSAHTTIIVTRYLDRFKTSSANTQGHAPMIESKNAAKTVTEDSESSFPRRSHNSHVTSSSNKSYNITRTAAIRMVFFTVIYLITNISASIETIVFVMAGKPLDSHPGGSDIVLVSLGVILFLIFGTADDVRKWTIEKLKIFKPKRRLSDRQLDW</sequence>
<feature type="transmembrane region" description="Helical" evidence="2">
    <location>
        <begin position="46"/>
        <end position="69"/>
    </location>
</feature>
<evidence type="ECO:0000313" key="4">
    <source>
        <dbReference type="Proteomes" id="UP000789572"/>
    </source>
</evidence>
<proteinExistence type="predicted"/>
<comment type="caution">
    <text evidence="3">The sequence shown here is derived from an EMBL/GenBank/DDBJ whole genome shotgun (WGS) entry which is preliminary data.</text>
</comment>
<keyword evidence="2" id="KW-0472">Membrane</keyword>
<gene>
    <name evidence="3" type="ORF">POCULU_LOCUS3492</name>
</gene>
<evidence type="ECO:0000256" key="1">
    <source>
        <dbReference type="SAM" id="MobiDB-lite"/>
    </source>
</evidence>
<organism evidence="3 4">
    <name type="scientific">Paraglomus occultum</name>
    <dbReference type="NCBI Taxonomy" id="144539"/>
    <lineage>
        <taxon>Eukaryota</taxon>
        <taxon>Fungi</taxon>
        <taxon>Fungi incertae sedis</taxon>
        <taxon>Mucoromycota</taxon>
        <taxon>Glomeromycotina</taxon>
        <taxon>Glomeromycetes</taxon>
        <taxon>Paraglomerales</taxon>
        <taxon>Paraglomeraceae</taxon>
        <taxon>Paraglomus</taxon>
    </lineage>
</organism>
<dbReference type="OrthoDB" id="3256745at2759"/>
<name>A0A9N9F9X6_9GLOM</name>